<feature type="compositionally biased region" description="Basic residues" evidence="1">
    <location>
        <begin position="42"/>
        <end position="51"/>
    </location>
</feature>
<comment type="caution">
    <text evidence="2">The sequence shown here is derived from an EMBL/GenBank/DDBJ whole genome shotgun (WGS) entry which is preliminary data.</text>
</comment>
<reference evidence="2 3" key="1">
    <citation type="journal article" date="2019" name="Sci. Rep.">
        <title>Orb-weaving spider Araneus ventricosus genome elucidates the spidroin gene catalogue.</title>
        <authorList>
            <person name="Kono N."/>
            <person name="Nakamura H."/>
            <person name="Ohtoshi R."/>
            <person name="Moran D.A.P."/>
            <person name="Shinohara A."/>
            <person name="Yoshida Y."/>
            <person name="Fujiwara M."/>
            <person name="Mori M."/>
            <person name="Tomita M."/>
            <person name="Arakawa K."/>
        </authorList>
    </citation>
    <scope>NUCLEOTIDE SEQUENCE [LARGE SCALE GENOMIC DNA]</scope>
</reference>
<dbReference type="AlphaFoldDB" id="A0A4Y2SHG4"/>
<evidence type="ECO:0000256" key="1">
    <source>
        <dbReference type="SAM" id="MobiDB-lite"/>
    </source>
</evidence>
<dbReference type="EMBL" id="BGPR01021768">
    <property type="protein sequence ID" value="GBN87341.1"/>
    <property type="molecule type" value="Genomic_DNA"/>
</dbReference>
<protein>
    <submittedName>
        <fullName evidence="2">Uncharacterized protein</fullName>
    </submittedName>
</protein>
<dbReference type="Proteomes" id="UP000499080">
    <property type="component" value="Unassembled WGS sequence"/>
</dbReference>
<feature type="region of interest" description="Disordered" evidence="1">
    <location>
        <begin position="29"/>
        <end position="51"/>
    </location>
</feature>
<evidence type="ECO:0000313" key="3">
    <source>
        <dbReference type="Proteomes" id="UP000499080"/>
    </source>
</evidence>
<proteinExistence type="predicted"/>
<feature type="non-terminal residue" evidence="2">
    <location>
        <position position="51"/>
    </location>
</feature>
<dbReference type="OrthoDB" id="6436660at2759"/>
<keyword evidence="3" id="KW-1185">Reference proteome</keyword>
<name>A0A4Y2SHG4_ARAVE</name>
<sequence length="51" mass="5710">MSHDSRNRRTVTPTAPPLHLCDDTFSYVKYSNGPVHPDSSPHHGHHAPSKH</sequence>
<evidence type="ECO:0000313" key="2">
    <source>
        <dbReference type="EMBL" id="GBN87341.1"/>
    </source>
</evidence>
<organism evidence="2 3">
    <name type="scientific">Araneus ventricosus</name>
    <name type="common">Orbweaver spider</name>
    <name type="synonym">Epeira ventricosa</name>
    <dbReference type="NCBI Taxonomy" id="182803"/>
    <lineage>
        <taxon>Eukaryota</taxon>
        <taxon>Metazoa</taxon>
        <taxon>Ecdysozoa</taxon>
        <taxon>Arthropoda</taxon>
        <taxon>Chelicerata</taxon>
        <taxon>Arachnida</taxon>
        <taxon>Araneae</taxon>
        <taxon>Araneomorphae</taxon>
        <taxon>Entelegynae</taxon>
        <taxon>Araneoidea</taxon>
        <taxon>Araneidae</taxon>
        <taxon>Araneus</taxon>
    </lineage>
</organism>
<gene>
    <name evidence="2" type="ORF">AVEN_75009_1</name>
</gene>
<accession>A0A4Y2SHG4</accession>